<evidence type="ECO:0000256" key="5">
    <source>
        <dbReference type="ARBA" id="ARBA00022692"/>
    </source>
</evidence>
<feature type="transmembrane region" description="Helical" evidence="8">
    <location>
        <begin position="109"/>
        <end position="130"/>
    </location>
</feature>
<organism evidence="9 10">
    <name type="scientific">Corynebacterium rouxii</name>
    <dbReference type="NCBI Taxonomy" id="2719119"/>
    <lineage>
        <taxon>Bacteria</taxon>
        <taxon>Bacillati</taxon>
        <taxon>Actinomycetota</taxon>
        <taxon>Actinomycetes</taxon>
        <taxon>Mycobacteriales</taxon>
        <taxon>Corynebacteriaceae</taxon>
        <taxon>Corynebacterium</taxon>
    </lineage>
</organism>
<proteinExistence type="inferred from homology"/>
<dbReference type="PANTHER" id="PTHR21716">
    <property type="entry name" value="TRANSMEMBRANE PROTEIN"/>
    <property type="match status" value="1"/>
</dbReference>
<feature type="transmembrane region" description="Helical" evidence="8">
    <location>
        <begin position="315"/>
        <end position="334"/>
    </location>
</feature>
<evidence type="ECO:0000256" key="7">
    <source>
        <dbReference type="ARBA" id="ARBA00023136"/>
    </source>
</evidence>
<dbReference type="KEGG" id="crf:FRC0190_02156"/>
<gene>
    <name evidence="9" type="ORF">FRC0190_02156</name>
</gene>
<dbReference type="RefSeq" id="WP_155874266.1">
    <property type="nucleotide sequence ID" value="NZ_LR738855.1"/>
</dbReference>
<reference evidence="9 10" key="1">
    <citation type="submission" date="2019-11" db="EMBL/GenBank/DDBJ databases">
        <authorList>
            <person name="Brisse S."/>
        </authorList>
    </citation>
    <scope>NUCLEOTIDE SEQUENCE [LARGE SCALE GENOMIC DNA]</scope>
    <source>
        <strain evidence="9">FRC0190</strain>
    </source>
</reference>
<comment type="subcellular location">
    <subcellularLocation>
        <location evidence="1">Cell membrane</location>
        <topology evidence="1">Multi-pass membrane protein</topology>
    </subcellularLocation>
</comment>
<keyword evidence="3" id="KW-0813">Transport</keyword>
<protein>
    <submittedName>
        <fullName evidence="9">AI-2E family transporter</fullName>
    </submittedName>
</protein>
<accession>A0A6I8MHX0</accession>
<sequence length="440" mass="47029">MISRDSNKKDLPSALTKAVESADETPSAHVTEATAYGHRDRAVIIGMDARWAAGWALRFIIVAIASIMAWRGLGTVWHGVLPVILAILLSTVLWPPVRWLRSKKVPPALAVVIVILGFFGIIGGIFAAMAPSVGAQSKDLVDRASDGISRLLDWAENSPFDIDTSQIDGYLSNITNTLKEQSSNIANGVFTGLSTASTILVTMILMLILSFFFLKDGTRFLPMVRRLTGPNVGWHLTEVLTRIWNTLAGFIRTQAIVSLVDAVLIGIGLLILKVPLALVLAVLTFFGGFIPIVGAFTAGALAVVIALVSNGMSNALMVLVLIIAVQQIEGHILQPVLQSKAMNLHAAVVLLSVTVGSTLFGVIGAFLAVPVAATLAVLVRYHSELVALRAGEITIDDMVLATGEDSGPDQPWGSVKEQLSKLSLRKPNVIVRKQEDPTDD</sequence>
<evidence type="ECO:0000256" key="8">
    <source>
        <dbReference type="SAM" id="Phobius"/>
    </source>
</evidence>
<dbReference type="Proteomes" id="UP000423525">
    <property type="component" value="Chromosome"/>
</dbReference>
<evidence type="ECO:0000256" key="1">
    <source>
        <dbReference type="ARBA" id="ARBA00004651"/>
    </source>
</evidence>
<feature type="transmembrane region" description="Helical" evidence="8">
    <location>
        <begin position="278"/>
        <end position="308"/>
    </location>
</feature>
<keyword evidence="4" id="KW-1003">Cell membrane</keyword>
<evidence type="ECO:0000256" key="3">
    <source>
        <dbReference type="ARBA" id="ARBA00022448"/>
    </source>
</evidence>
<keyword evidence="6 8" id="KW-1133">Transmembrane helix</keyword>
<feature type="transmembrane region" description="Helical" evidence="8">
    <location>
        <begin position="76"/>
        <end position="97"/>
    </location>
</feature>
<dbReference type="Pfam" id="PF01594">
    <property type="entry name" value="AI-2E_transport"/>
    <property type="match status" value="1"/>
</dbReference>
<dbReference type="GO" id="GO:0005886">
    <property type="term" value="C:plasma membrane"/>
    <property type="evidence" value="ECO:0007669"/>
    <property type="project" value="UniProtKB-SubCell"/>
</dbReference>
<keyword evidence="7 8" id="KW-0472">Membrane</keyword>
<evidence type="ECO:0000256" key="4">
    <source>
        <dbReference type="ARBA" id="ARBA00022475"/>
    </source>
</evidence>
<evidence type="ECO:0000313" key="9">
    <source>
        <dbReference type="EMBL" id="VZH86232.1"/>
    </source>
</evidence>
<evidence type="ECO:0000313" key="10">
    <source>
        <dbReference type="Proteomes" id="UP000423525"/>
    </source>
</evidence>
<keyword evidence="5 8" id="KW-0812">Transmembrane</keyword>
<dbReference type="AlphaFoldDB" id="A0A6I8MHX0"/>
<evidence type="ECO:0000256" key="2">
    <source>
        <dbReference type="ARBA" id="ARBA00009773"/>
    </source>
</evidence>
<evidence type="ECO:0000256" key="6">
    <source>
        <dbReference type="ARBA" id="ARBA00022989"/>
    </source>
</evidence>
<dbReference type="EMBL" id="LR738855">
    <property type="protein sequence ID" value="VZH86232.1"/>
    <property type="molecule type" value="Genomic_DNA"/>
</dbReference>
<comment type="similarity">
    <text evidence="2">Belongs to the autoinducer-2 exporter (AI-2E) (TC 2.A.86) family.</text>
</comment>
<dbReference type="GO" id="GO:0055085">
    <property type="term" value="P:transmembrane transport"/>
    <property type="evidence" value="ECO:0007669"/>
    <property type="project" value="TreeGrafter"/>
</dbReference>
<dbReference type="PANTHER" id="PTHR21716:SF53">
    <property type="entry name" value="PERMEASE PERM-RELATED"/>
    <property type="match status" value="1"/>
</dbReference>
<name>A0A6I8MHX0_9CORY</name>
<dbReference type="InterPro" id="IPR002549">
    <property type="entry name" value="AI-2E-like"/>
</dbReference>
<feature type="transmembrane region" description="Helical" evidence="8">
    <location>
        <begin position="346"/>
        <end position="379"/>
    </location>
</feature>
<feature type="transmembrane region" description="Helical" evidence="8">
    <location>
        <begin position="51"/>
        <end position="70"/>
    </location>
</feature>
<feature type="transmembrane region" description="Helical" evidence="8">
    <location>
        <begin position="189"/>
        <end position="214"/>
    </location>
</feature>